<proteinExistence type="inferred from homology"/>
<gene>
    <name evidence="3" type="ORF">C3942_04285</name>
</gene>
<evidence type="ECO:0000313" key="3">
    <source>
        <dbReference type="EMBL" id="PPE74901.1"/>
    </source>
</evidence>
<dbReference type="PANTHER" id="PTHR34977:SF1">
    <property type="entry name" value="UPF0337 PROTEIN YJBJ"/>
    <property type="match status" value="1"/>
</dbReference>
<dbReference type="EMBL" id="PSNW01000002">
    <property type="protein sequence ID" value="PPE74901.1"/>
    <property type="molecule type" value="Genomic_DNA"/>
</dbReference>
<comment type="caution">
    <text evidence="3">The sequence shown here is derived from an EMBL/GenBank/DDBJ whole genome shotgun (WGS) entry which is preliminary data.</text>
</comment>
<dbReference type="Gene3D" id="1.10.1470.10">
    <property type="entry name" value="YjbJ"/>
    <property type="match status" value="1"/>
</dbReference>
<dbReference type="PANTHER" id="PTHR34977">
    <property type="entry name" value="UPF0337 PROTEIN YJBJ"/>
    <property type="match status" value="1"/>
</dbReference>
<dbReference type="RefSeq" id="WP_104229128.1">
    <property type="nucleotide sequence ID" value="NZ_PSNW01000002.1"/>
</dbReference>
<evidence type="ECO:0000256" key="1">
    <source>
        <dbReference type="ARBA" id="ARBA00009129"/>
    </source>
</evidence>
<dbReference type="AlphaFoldDB" id="A0A2S5TIW3"/>
<organism evidence="3 4">
    <name type="scientific">Solimonas fluminis</name>
    <dbReference type="NCBI Taxonomy" id="2086571"/>
    <lineage>
        <taxon>Bacteria</taxon>
        <taxon>Pseudomonadati</taxon>
        <taxon>Pseudomonadota</taxon>
        <taxon>Gammaproteobacteria</taxon>
        <taxon>Nevskiales</taxon>
        <taxon>Nevskiaceae</taxon>
        <taxon>Solimonas</taxon>
    </lineage>
</organism>
<dbReference type="Proteomes" id="UP000238220">
    <property type="component" value="Unassembled WGS sequence"/>
</dbReference>
<evidence type="ECO:0000259" key="2">
    <source>
        <dbReference type="Pfam" id="PF05532"/>
    </source>
</evidence>
<accession>A0A2S5TIW3</accession>
<dbReference type="Pfam" id="PF05532">
    <property type="entry name" value="CsbD"/>
    <property type="match status" value="1"/>
</dbReference>
<dbReference type="OrthoDB" id="9796058at2"/>
<protein>
    <submittedName>
        <fullName evidence="3">CsbD family protein</fullName>
    </submittedName>
</protein>
<evidence type="ECO:0000313" key="4">
    <source>
        <dbReference type="Proteomes" id="UP000238220"/>
    </source>
</evidence>
<keyword evidence="4" id="KW-1185">Reference proteome</keyword>
<dbReference type="InterPro" id="IPR036629">
    <property type="entry name" value="YjbJ_sf"/>
</dbReference>
<reference evidence="3 4" key="1">
    <citation type="submission" date="2018-02" db="EMBL/GenBank/DDBJ databases">
        <title>Genome sequencing of Solimonas sp. HR-BB.</title>
        <authorList>
            <person name="Lee Y."/>
            <person name="Jeon C.O."/>
        </authorList>
    </citation>
    <scope>NUCLEOTIDE SEQUENCE [LARGE SCALE GENOMIC DNA]</scope>
    <source>
        <strain evidence="3 4">HR-BB</strain>
    </source>
</reference>
<dbReference type="InterPro" id="IPR050423">
    <property type="entry name" value="UPF0337_stress_rsp"/>
</dbReference>
<comment type="similarity">
    <text evidence="1">Belongs to the UPF0337 (CsbD) family.</text>
</comment>
<name>A0A2S5TIW3_9GAMM</name>
<dbReference type="SUPFAM" id="SSF69047">
    <property type="entry name" value="Hypothetical protein YjbJ"/>
    <property type="match status" value="1"/>
</dbReference>
<feature type="domain" description="CsbD-like" evidence="2">
    <location>
        <begin position="4"/>
        <end position="54"/>
    </location>
</feature>
<dbReference type="PIRSF" id="PIRSF039008">
    <property type="entry name" value="YjbJ"/>
    <property type="match status" value="1"/>
</dbReference>
<sequence length="68" mass="8007">MNQDIIKSQWKQLKGEVKQKWGKLTDDDLTLIEGKRDVLEGKLQERYGLAKDKAAAEIRDFEQRLPRH</sequence>
<dbReference type="InterPro" id="IPR026042">
    <property type="entry name" value="YjbJ"/>
</dbReference>
<dbReference type="InterPro" id="IPR008462">
    <property type="entry name" value="CsbD"/>
</dbReference>